<accession>A0ABQ1KLT0</accession>
<name>A0ABQ1KLT0_9GAMM</name>
<proteinExistence type="predicted"/>
<dbReference type="EMBL" id="BMIJ01000006">
    <property type="protein sequence ID" value="GGC01186.1"/>
    <property type="molecule type" value="Genomic_DNA"/>
</dbReference>
<dbReference type="Gene3D" id="3.20.160.10">
    <property type="entry name" value="vpa0580 domain like"/>
    <property type="match status" value="1"/>
</dbReference>
<evidence type="ECO:0000313" key="1">
    <source>
        <dbReference type="EMBL" id="GGC01186.1"/>
    </source>
</evidence>
<sequence>MTPEQFAARIGSDNSLDFEDSIAVIETHFDYTPCAFRNGEQVNAAGENGGSCKILAFGQLMGLSEQQTLHCFGRYYRDVLATPQGSDHGNIRNFMRTGWSGVCFEGEALKRT</sequence>
<gene>
    <name evidence="1" type="ORF">GCM10011352_29150</name>
</gene>
<dbReference type="Pfam" id="PF08888">
    <property type="entry name" value="HopJ"/>
    <property type="match status" value="1"/>
</dbReference>
<comment type="caution">
    <text evidence="1">The sequence shown here is derived from an EMBL/GenBank/DDBJ whole genome shotgun (WGS) entry which is preliminary data.</text>
</comment>
<protein>
    <submittedName>
        <fullName evidence="1">Type III effector</fullName>
    </submittedName>
</protein>
<dbReference type="Proteomes" id="UP000629025">
    <property type="component" value="Unassembled WGS sequence"/>
</dbReference>
<keyword evidence="2" id="KW-1185">Reference proteome</keyword>
<organism evidence="1 2">
    <name type="scientific">Marinobacterium zhoushanense</name>
    <dbReference type="NCBI Taxonomy" id="1679163"/>
    <lineage>
        <taxon>Bacteria</taxon>
        <taxon>Pseudomonadati</taxon>
        <taxon>Pseudomonadota</taxon>
        <taxon>Gammaproteobacteria</taxon>
        <taxon>Oceanospirillales</taxon>
        <taxon>Oceanospirillaceae</taxon>
        <taxon>Marinobacterium</taxon>
    </lineage>
</organism>
<dbReference type="RefSeq" id="WP_188749613.1">
    <property type="nucleotide sequence ID" value="NZ_BMIJ01000006.1"/>
</dbReference>
<reference evidence="2" key="1">
    <citation type="journal article" date="2019" name="Int. J. Syst. Evol. Microbiol.">
        <title>The Global Catalogue of Microorganisms (GCM) 10K type strain sequencing project: providing services to taxonomists for standard genome sequencing and annotation.</title>
        <authorList>
            <consortium name="The Broad Institute Genomics Platform"/>
            <consortium name="The Broad Institute Genome Sequencing Center for Infectious Disease"/>
            <person name="Wu L."/>
            <person name="Ma J."/>
        </authorList>
    </citation>
    <scope>NUCLEOTIDE SEQUENCE [LARGE SCALE GENOMIC DNA]</scope>
    <source>
        <strain evidence="2">CGMCC 1.15341</strain>
    </source>
</reference>
<dbReference type="InterPro" id="IPR038604">
    <property type="entry name" value="HopJ_sf"/>
</dbReference>
<evidence type="ECO:0000313" key="2">
    <source>
        <dbReference type="Proteomes" id="UP000629025"/>
    </source>
</evidence>
<dbReference type="InterPro" id="IPR014984">
    <property type="entry name" value="HopJ"/>
</dbReference>